<dbReference type="EMBL" id="JACHHJ010000001">
    <property type="protein sequence ID" value="MBB6448864.1"/>
    <property type="molecule type" value="Genomic_DNA"/>
</dbReference>
<name>A0A841PMC5_9BACL</name>
<feature type="transmembrane region" description="Helical" evidence="5">
    <location>
        <begin position="53"/>
        <end position="69"/>
    </location>
</feature>
<feature type="domain" description="NfeD integral membrane" evidence="7">
    <location>
        <begin position="11"/>
        <end position="121"/>
    </location>
</feature>
<feature type="domain" description="NfeD-like C-terminal" evidence="6">
    <location>
        <begin position="153"/>
        <end position="207"/>
    </location>
</feature>
<evidence type="ECO:0000313" key="8">
    <source>
        <dbReference type="EMBL" id="MBB6448864.1"/>
    </source>
</evidence>
<keyword evidence="4 5" id="KW-0472">Membrane</keyword>
<dbReference type="SUPFAM" id="SSF141322">
    <property type="entry name" value="NfeD domain-like"/>
    <property type="match status" value="1"/>
</dbReference>
<evidence type="ECO:0000256" key="4">
    <source>
        <dbReference type="ARBA" id="ARBA00023136"/>
    </source>
</evidence>
<keyword evidence="9" id="KW-1185">Reference proteome</keyword>
<sequence length="208" mass="22704">MEWLDISMFGFLVVFLATMFFIGELVVKAKGIFGIIGFSLITLYFAHQIGDTSGLWVIILYVAGLLLILTDGKLLGDGLLSFFGVLLMIVGIAVPAPNLIYAVMVGSAVIFGGFAALLFMKVFPRRDLWSKMTLTESMTSEEGYNSMNESYGELLGKEGKTLTDFRPIGTVEIEGKTYSATTGAVWLEKDTDIKVTSVDGTRIVVTPR</sequence>
<dbReference type="Pfam" id="PF01957">
    <property type="entry name" value="NfeD"/>
    <property type="match status" value="1"/>
</dbReference>
<comment type="subcellular location">
    <subcellularLocation>
        <location evidence="1">Membrane</location>
        <topology evidence="1">Multi-pass membrane protein</topology>
    </subcellularLocation>
</comment>
<dbReference type="Proteomes" id="UP000568839">
    <property type="component" value="Unassembled WGS sequence"/>
</dbReference>
<organism evidence="8 9">
    <name type="scientific">Geomicrobium halophilum</name>
    <dbReference type="NCBI Taxonomy" id="549000"/>
    <lineage>
        <taxon>Bacteria</taxon>
        <taxon>Bacillati</taxon>
        <taxon>Bacillota</taxon>
        <taxon>Bacilli</taxon>
        <taxon>Bacillales</taxon>
        <taxon>Geomicrobium</taxon>
    </lineage>
</organism>
<dbReference type="InterPro" id="IPR002810">
    <property type="entry name" value="NfeD-like_C"/>
</dbReference>
<evidence type="ECO:0000256" key="1">
    <source>
        <dbReference type="ARBA" id="ARBA00004141"/>
    </source>
</evidence>
<feature type="transmembrane region" description="Helical" evidence="5">
    <location>
        <begin position="6"/>
        <end position="22"/>
    </location>
</feature>
<dbReference type="Pfam" id="PF24961">
    <property type="entry name" value="NfeD_membrane"/>
    <property type="match status" value="1"/>
</dbReference>
<keyword evidence="2 5" id="KW-0812">Transmembrane</keyword>
<feature type="transmembrane region" description="Helical" evidence="5">
    <location>
        <begin position="74"/>
        <end position="94"/>
    </location>
</feature>
<comment type="caution">
    <text evidence="8">The sequence shown here is derived from an EMBL/GenBank/DDBJ whole genome shotgun (WGS) entry which is preliminary data.</text>
</comment>
<dbReference type="AlphaFoldDB" id="A0A841PMC5"/>
<protein>
    <submittedName>
        <fullName evidence="8">Membrane-bound ClpP family serine protease</fullName>
    </submittedName>
</protein>
<dbReference type="GO" id="GO:0008233">
    <property type="term" value="F:peptidase activity"/>
    <property type="evidence" value="ECO:0007669"/>
    <property type="project" value="UniProtKB-KW"/>
</dbReference>
<gene>
    <name evidence="8" type="ORF">HNR44_000813</name>
</gene>
<feature type="transmembrane region" description="Helical" evidence="5">
    <location>
        <begin position="100"/>
        <end position="123"/>
    </location>
</feature>
<dbReference type="PANTHER" id="PTHR33507:SF3">
    <property type="entry name" value="INNER MEMBRANE PROTEIN YBBJ"/>
    <property type="match status" value="1"/>
</dbReference>
<feature type="transmembrane region" description="Helical" evidence="5">
    <location>
        <begin position="29"/>
        <end position="47"/>
    </location>
</feature>
<evidence type="ECO:0000256" key="3">
    <source>
        <dbReference type="ARBA" id="ARBA00022989"/>
    </source>
</evidence>
<dbReference type="GO" id="GO:0006508">
    <property type="term" value="P:proteolysis"/>
    <property type="evidence" value="ECO:0007669"/>
    <property type="project" value="UniProtKB-KW"/>
</dbReference>
<dbReference type="RefSeq" id="WP_184402801.1">
    <property type="nucleotide sequence ID" value="NZ_JACHHJ010000001.1"/>
</dbReference>
<dbReference type="InterPro" id="IPR012340">
    <property type="entry name" value="NA-bd_OB-fold"/>
</dbReference>
<evidence type="ECO:0000256" key="2">
    <source>
        <dbReference type="ARBA" id="ARBA00022692"/>
    </source>
</evidence>
<reference evidence="8 9" key="1">
    <citation type="submission" date="2020-08" db="EMBL/GenBank/DDBJ databases">
        <title>Genomic Encyclopedia of Type Strains, Phase IV (KMG-IV): sequencing the most valuable type-strain genomes for metagenomic binning, comparative biology and taxonomic classification.</title>
        <authorList>
            <person name="Goeker M."/>
        </authorList>
    </citation>
    <scope>NUCLEOTIDE SEQUENCE [LARGE SCALE GENOMIC DNA]</scope>
    <source>
        <strain evidence="8 9">DSM 21769</strain>
    </source>
</reference>
<evidence type="ECO:0000259" key="6">
    <source>
        <dbReference type="Pfam" id="PF01957"/>
    </source>
</evidence>
<evidence type="ECO:0000256" key="5">
    <source>
        <dbReference type="SAM" id="Phobius"/>
    </source>
</evidence>
<evidence type="ECO:0000259" key="7">
    <source>
        <dbReference type="Pfam" id="PF24961"/>
    </source>
</evidence>
<dbReference type="Gene3D" id="2.40.50.140">
    <property type="entry name" value="Nucleic acid-binding proteins"/>
    <property type="match status" value="1"/>
</dbReference>
<dbReference type="InterPro" id="IPR052165">
    <property type="entry name" value="Membrane_assoc_protease"/>
</dbReference>
<accession>A0A841PMC5</accession>
<evidence type="ECO:0000313" key="9">
    <source>
        <dbReference type="Proteomes" id="UP000568839"/>
    </source>
</evidence>
<dbReference type="InterPro" id="IPR056739">
    <property type="entry name" value="NfeD_membrane"/>
</dbReference>
<dbReference type="GO" id="GO:0005886">
    <property type="term" value="C:plasma membrane"/>
    <property type="evidence" value="ECO:0007669"/>
    <property type="project" value="TreeGrafter"/>
</dbReference>
<proteinExistence type="predicted"/>
<dbReference type="PANTHER" id="PTHR33507">
    <property type="entry name" value="INNER MEMBRANE PROTEIN YBBJ"/>
    <property type="match status" value="1"/>
</dbReference>
<keyword evidence="8" id="KW-0645">Protease</keyword>
<keyword evidence="3 5" id="KW-1133">Transmembrane helix</keyword>
<keyword evidence="8" id="KW-0378">Hydrolase</keyword>